<sequence>MILNTQKNHSNHLETKYCYSGKLMLGV</sequence>
<dbReference type="AlphaFoldDB" id="A0A2P2P6S2"/>
<evidence type="ECO:0000313" key="1">
    <source>
        <dbReference type="EMBL" id="MBX50387.1"/>
    </source>
</evidence>
<dbReference type="EMBL" id="GGEC01069903">
    <property type="protein sequence ID" value="MBX50387.1"/>
    <property type="molecule type" value="Transcribed_RNA"/>
</dbReference>
<reference evidence="1" key="1">
    <citation type="submission" date="2018-02" db="EMBL/GenBank/DDBJ databases">
        <title>Rhizophora mucronata_Transcriptome.</title>
        <authorList>
            <person name="Meera S.P."/>
            <person name="Sreeshan A."/>
            <person name="Augustine A."/>
        </authorList>
    </citation>
    <scope>NUCLEOTIDE SEQUENCE</scope>
    <source>
        <tissue evidence="1">Leaf</tissue>
    </source>
</reference>
<proteinExistence type="predicted"/>
<protein>
    <submittedName>
        <fullName evidence="1">Uncharacterized protein</fullName>
    </submittedName>
</protein>
<accession>A0A2P2P6S2</accession>
<organism evidence="1">
    <name type="scientific">Rhizophora mucronata</name>
    <name type="common">Asiatic mangrove</name>
    <dbReference type="NCBI Taxonomy" id="61149"/>
    <lineage>
        <taxon>Eukaryota</taxon>
        <taxon>Viridiplantae</taxon>
        <taxon>Streptophyta</taxon>
        <taxon>Embryophyta</taxon>
        <taxon>Tracheophyta</taxon>
        <taxon>Spermatophyta</taxon>
        <taxon>Magnoliopsida</taxon>
        <taxon>eudicotyledons</taxon>
        <taxon>Gunneridae</taxon>
        <taxon>Pentapetalae</taxon>
        <taxon>rosids</taxon>
        <taxon>fabids</taxon>
        <taxon>Malpighiales</taxon>
        <taxon>Rhizophoraceae</taxon>
        <taxon>Rhizophora</taxon>
    </lineage>
</organism>
<name>A0A2P2P6S2_RHIMU</name>